<reference evidence="2" key="2">
    <citation type="submission" date="2021-03" db="UniProtKB">
        <authorList>
            <consortium name="EnsemblPlants"/>
        </authorList>
    </citation>
    <scope>IDENTIFICATION</scope>
</reference>
<organism evidence="2 3">
    <name type="scientific">Cannabis sativa</name>
    <name type="common">Hemp</name>
    <name type="synonym">Marijuana</name>
    <dbReference type="NCBI Taxonomy" id="3483"/>
    <lineage>
        <taxon>Eukaryota</taxon>
        <taxon>Viridiplantae</taxon>
        <taxon>Streptophyta</taxon>
        <taxon>Embryophyta</taxon>
        <taxon>Tracheophyta</taxon>
        <taxon>Spermatophyta</taxon>
        <taxon>Magnoliopsida</taxon>
        <taxon>eudicotyledons</taxon>
        <taxon>Gunneridae</taxon>
        <taxon>Pentapetalae</taxon>
        <taxon>rosids</taxon>
        <taxon>fabids</taxon>
        <taxon>Rosales</taxon>
        <taxon>Cannabaceae</taxon>
        <taxon>Cannabis</taxon>
    </lineage>
</organism>
<dbReference type="EMBL" id="UZAU01000087">
    <property type="status" value="NOT_ANNOTATED_CDS"/>
    <property type="molecule type" value="Genomic_DNA"/>
</dbReference>
<dbReference type="Gramene" id="novel_model_73_5bd9a17a.1.5bd9b133">
    <property type="protein sequence ID" value="cds.novel_model_73_5bd9a17a.1.5bd9b133"/>
    <property type="gene ID" value="novel_gene_41_5bd9a17a"/>
</dbReference>
<feature type="domain" description="DUF676" evidence="1">
    <location>
        <begin position="30"/>
        <end position="69"/>
    </location>
</feature>
<evidence type="ECO:0000259" key="1">
    <source>
        <dbReference type="Pfam" id="PF05057"/>
    </source>
</evidence>
<dbReference type="Proteomes" id="UP000596661">
    <property type="component" value="Chromosome 2"/>
</dbReference>
<keyword evidence="3" id="KW-1185">Reference proteome</keyword>
<dbReference type="AlphaFoldDB" id="A0A803RBE6"/>
<proteinExistence type="predicted"/>
<evidence type="ECO:0000313" key="2">
    <source>
        <dbReference type="EnsemblPlants" id="cds.novel_model_73_5bd9a17a.1.5bd9b133"/>
    </source>
</evidence>
<sequence>MENGVVRDGLCSTESVDGGRDVWSGKDSDSADHLVVMVNGILGSARDWKFAAEQFVKMLPDKVFVHCKELSVGLDY</sequence>
<protein>
    <recommendedName>
        <fullName evidence="1">DUF676 domain-containing protein</fullName>
    </recommendedName>
</protein>
<reference evidence="2" key="1">
    <citation type="submission" date="2018-11" db="EMBL/GenBank/DDBJ databases">
        <authorList>
            <person name="Grassa J C."/>
        </authorList>
    </citation>
    <scope>NUCLEOTIDE SEQUENCE [LARGE SCALE GENOMIC DNA]</scope>
</reference>
<dbReference type="EnsemblPlants" id="novel_model_73_5bd9a17a.1.5bd9b133">
    <property type="protein sequence ID" value="cds.novel_model_73_5bd9a17a.1.5bd9b133"/>
    <property type="gene ID" value="novel_gene_41_5bd9a17a"/>
</dbReference>
<dbReference type="InterPro" id="IPR007751">
    <property type="entry name" value="DUF676_lipase-like"/>
</dbReference>
<dbReference type="Pfam" id="PF05057">
    <property type="entry name" value="DUF676"/>
    <property type="match status" value="1"/>
</dbReference>
<evidence type="ECO:0000313" key="3">
    <source>
        <dbReference type="Proteomes" id="UP000596661"/>
    </source>
</evidence>
<gene>
    <name evidence="2" type="primary">LOC115705136</name>
</gene>
<accession>A0A803RBE6</accession>
<name>A0A803RBE6_CANSA</name>